<feature type="region of interest" description="Disordered" evidence="1">
    <location>
        <begin position="185"/>
        <end position="228"/>
    </location>
</feature>
<feature type="non-terminal residue" evidence="2">
    <location>
        <position position="228"/>
    </location>
</feature>
<comment type="caution">
    <text evidence="2">The sequence shown here is derived from an EMBL/GenBank/DDBJ whole genome shotgun (WGS) entry which is preliminary data.</text>
</comment>
<dbReference type="AlphaFoldDB" id="A0A540WNC3"/>
<evidence type="ECO:0000313" key="3">
    <source>
        <dbReference type="Proteomes" id="UP000315369"/>
    </source>
</evidence>
<keyword evidence="3" id="KW-1185">Reference proteome</keyword>
<dbReference type="EMBL" id="VIFM01000249">
    <property type="protein sequence ID" value="TQF10528.1"/>
    <property type="molecule type" value="Genomic_DNA"/>
</dbReference>
<protein>
    <submittedName>
        <fullName evidence="2">Uncharacterized protein</fullName>
    </submittedName>
</protein>
<name>A0A540WNC3_9BACT</name>
<gene>
    <name evidence="2" type="ORF">FJV41_39070</name>
</gene>
<organism evidence="2 3">
    <name type="scientific">Myxococcus llanfairpwllgwyngyllgogerychwyrndrobwllllantysiliogogogochensis</name>
    <dbReference type="NCBI Taxonomy" id="2590453"/>
    <lineage>
        <taxon>Bacteria</taxon>
        <taxon>Pseudomonadati</taxon>
        <taxon>Myxococcota</taxon>
        <taxon>Myxococcia</taxon>
        <taxon>Myxococcales</taxon>
        <taxon>Cystobacterineae</taxon>
        <taxon>Myxococcaceae</taxon>
        <taxon>Myxococcus</taxon>
    </lineage>
</organism>
<evidence type="ECO:0000256" key="1">
    <source>
        <dbReference type="SAM" id="MobiDB-lite"/>
    </source>
</evidence>
<feature type="compositionally biased region" description="Basic and acidic residues" evidence="1">
    <location>
        <begin position="22"/>
        <end position="36"/>
    </location>
</feature>
<reference evidence="2 3" key="1">
    <citation type="submission" date="2019-06" db="EMBL/GenBank/DDBJ databases">
        <authorList>
            <person name="Livingstone P."/>
            <person name="Whitworth D."/>
        </authorList>
    </citation>
    <scope>NUCLEOTIDE SEQUENCE [LARGE SCALE GENOMIC DNA]</scope>
    <source>
        <strain evidence="2 3">AM401</strain>
    </source>
</reference>
<proteinExistence type="predicted"/>
<feature type="compositionally biased region" description="Low complexity" evidence="1">
    <location>
        <begin position="37"/>
        <end position="55"/>
    </location>
</feature>
<feature type="compositionally biased region" description="Polar residues" evidence="1">
    <location>
        <begin position="83"/>
        <end position="94"/>
    </location>
</feature>
<feature type="region of interest" description="Disordered" evidence="1">
    <location>
        <begin position="1"/>
        <end position="94"/>
    </location>
</feature>
<dbReference type="Proteomes" id="UP000315369">
    <property type="component" value="Unassembled WGS sequence"/>
</dbReference>
<evidence type="ECO:0000313" key="2">
    <source>
        <dbReference type="EMBL" id="TQF10528.1"/>
    </source>
</evidence>
<accession>A0A540WNC3</accession>
<sequence>MTVERVGSGGSSEAAQRAAEAAARRAAEEAARRAAEAARQAAEAARQAAEAARQAQEAKKDESTFEAAGAKNTLNLDGKGSAPATSLFTENSQDGKVNCLDKAADFVSKSSPELQGRSDLVFLKDSRTGAEGQAGHVVVRQGERVLDPSNGKSYEDMKSYLKEQPHYSEAGSIPGTTAAKILATEAGSPERAQALSDGKVSPELQKMMVADPTIPSQAPDAANAPTGS</sequence>